<evidence type="ECO:0000313" key="2">
    <source>
        <dbReference type="EMBL" id="RGI89060.1"/>
    </source>
</evidence>
<sequence length="873" mass="95536">MEKKKDSHTKSNMGFSLITVILAVALVGILVMLVAYMVLANFRMKMSGLKEKDAFYTAERALEEIRTGLQEDVGEAMSEAYTNVMESYNESTTRTDISLDAQRQAAYEKLFLNILRTRLKGSETRDGYYDMAKIRNYVDLEKESSFDTQKEVLIVTNPNGMIPQMTVDSAKKQIVIKNIKVIYVDAKGQAAIIRTDIQLGVPDIQFPTPSTLPDLMNMIVVADKGIYCKTGSATGDSTGDNEIQGSIYAGLLPAEKLQQSGITGVTDTSIYLATGRNLNFLKGERAVCAGEVTLAKGSTFNSAAETALWAQGVNVSSATANLLGRTYLADDLTIKPGTGSYVKLSGEYYGYGDTESALRSRNRVEYGYGSSADYAQTTKTYAKKSASALSSAITINGKNTTLDLSELERLMLAGKNYIASKALSTTGVPGSGTSSNGNRDDVLTGESLTVKGTQLAYLVPDSLLQKESNSYHNPMSYDKYMEAAGITETDDAATVKEKIKIFAKEAVKMNTAAKTLGNKTLSQIGVDTDEPIKTVFYSDGSSDGGGFVYFYLNFTNEKKASEFMQNYYNNNPSLKEAMNGYLSFYFSGESSGISMKNPSAYLRYVVGGNILSYNGSTKTGRLDSGTEEEISSSVMDEETGYQNMWYALKRKMIGSYDLLKNNVKDSEGIVHNETDVDRSVFDNLVNEKEMVQFIKKHESETKNLIYTFTASEENDGLQTIMAHNGVSSTFSVKEDSGSSSETGNTQINTREVTVSGSNKELVITDSMAKKLRLVVCTGDVKIESGVTFYGIIMAKGTITLEPGAKLISSPLDAAKAFQSQINADGTSPKDFFWEGDKYVLGNSQSSDDNKNTDKDSSFYHVEDYVNYKNWKKM</sequence>
<keyword evidence="1" id="KW-0472">Membrane</keyword>
<organism evidence="2 3">
    <name type="scientific">Anaerobutyricum hallii</name>
    <dbReference type="NCBI Taxonomy" id="39488"/>
    <lineage>
        <taxon>Bacteria</taxon>
        <taxon>Bacillati</taxon>
        <taxon>Bacillota</taxon>
        <taxon>Clostridia</taxon>
        <taxon>Lachnospirales</taxon>
        <taxon>Lachnospiraceae</taxon>
        <taxon>Anaerobutyricum</taxon>
    </lineage>
</organism>
<gene>
    <name evidence="2" type="ORF">DXD91_06335</name>
</gene>
<keyword evidence="1" id="KW-0812">Transmembrane</keyword>
<accession>A0A374NQU5</accession>
<name>A0A374NQU5_9FIRM</name>
<protein>
    <submittedName>
        <fullName evidence="2">Uncharacterized protein</fullName>
    </submittedName>
</protein>
<dbReference type="Proteomes" id="UP000262524">
    <property type="component" value="Unassembled WGS sequence"/>
</dbReference>
<keyword evidence="1" id="KW-1133">Transmembrane helix</keyword>
<dbReference type="EMBL" id="QSOE01000030">
    <property type="protein sequence ID" value="RGI89060.1"/>
    <property type="molecule type" value="Genomic_DNA"/>
</dbReference>
<evidence type="ECO:0000313" key="3">
    <source>
        <dbReference type="Proteomes" id="UP000262524"/>
    </source>
</evidence>
<dbReference type="AlphaFoldDB" id="A0A374NQU5"/>
<comment type="caution">
    <text evidence="2">The sequence shown here is derived from an EMBL/GenBank/DDBJ whole genome shotgun (WGS) entry which is preliminary data.</text>
</comment>
<evidence type="ECO:0000256" key="1">
    <source>
        <dbReference type="SAM" id="Phobius"/>
    </source>
</evidence>
<proteinExistence type="predicted"/>
<feature type="transmembrane region" description="Helical" evidence="1">
    <location>
        <begin position="12"/>
        <end position="39"/>
    </location>
</feature>
<dbReference type="RefSeq" id="WP_117982398.1">
    <property type="nucleotide sequence ID" value="NZ_JBGLCY010000004.1"/>
</dbReference>
<reference evidence="2 3" key="1">
    <citation type="submission" date="2018-08" db="EMBL/GenBank/DDBJ databases">
        <title>A genome reference for cultivated species of the human gut microbiota.</title>
        <authorList>
            <person name="Zou Y."/>
            <person name="Xue W."/>
            <person name="Luo G."/>
        </authorList>
    </citation>
    <scope>NUCLEOTIDE SEQUENCE [LARGE SCALE GENOMIC DNA]</scope>
    <source>
        <strain evidence="2 3">TM10-1AC</strain>
    </source>
</reference>